<evidence type="ECO:0008006" key="5">
    <source>
        <dbReference type="Google" id="ProtNLM"/>
    </source>
</evidence>
<feature type="chain" id="PRO_5039165984" description="ATP-binding protein" evidence="2">
    <location>
        <begin position="29"/>
        <end position="113"/>
    </location>
</feature>
<dbReference type="RefSeq" id="WP_037853392.1">
    <property type="nucleotide sequence ID" value="NZ_BJMM01000031.1"/>
</dbReference>
<dbReference type="Proteomes" id="UP000319210">
    <property type="component" value="Unassembled WGS sequence"/>
</dbReference>
<evidence type="ECO:0000313" key="3">
    <source>
        <dbReference type="EMBL" id="GEB52398.1"/>
    </source>
</evidence>
<feature type="signal peptide" evidence="2">
    <location>
        <begin position="1"/>
        <end position="28"/>
    </location>
</feature>
<feature type="compositionally biased region" description="Gly residues" evidence="1">
    <location>
        <begin position="96"/>
        <end position="113"/>
    </location>
</feature>
<organism evidence="3 4">
    <name type="scientific">Streptomyces cacaoi</name>
    <dbReference type="NCBI Taxonomy" id="1898"/>
    <lineage>
        <taxon>Bacteria</taxon>
        <taxon>Bacillati</taxon>
        <taxon>Actinomycetota</taxon>
        <taxon>Actinomycetes</taxon>
        <taxon>Kitasatosporales</taxon>
        <taxon>Streptomycetaceae</taxon>
        <taxon>Streptomyces</taxon>
    </lineage>
</organism>
<comment type="caution">
    <text evidence="3">The sequence shown here is derived from an EMBL/GenBank/DDBJ whole genome shotgun (WGS) entry which is preliminary data.</text>
</comment>
<evidence type="ECO:0000256" key="2">
    <source>
        <dbReference type="SAM" id="SignalP"/>
    </source>
</evidence>
<gene>
    <name evidence="3" type="ORF">SCA03_49490</name>
</gene>
<proteinExistence type="predicted"/>
<keyword evidence="4" id="KW-1185">Reference proteome</keyword>
<feature type="compositionally biased region" description="Polar residues" evidence="1">
    <location>
        <begin position="60"/>
        <end position="74"/>
    </location>
</feature>
<dbReference type="EMBL" id="BJMM01000031">
    <property type="protein sequence ID" value="GEB52398.1"/>
    <property type="molecule type" value="Genomic_DNA"/>
</dbReference>
<dbReference type="AlphaFoldDB" id="A0A4Y3R6K4"/>
<feature type="region of interest" description="Disordered" evidence="1">
    <location>
        <begin position="50"/>
        <end position="113"/>
    </location>
</feature>
<sequence>MKQVAKKTLGVAVMSAAAVAAGAGAASALGTDALGPLAETATGAVGKLPVENATKGLPSGVSNALGATTQTAQDTLDGKSGAATNQLASGLTDGSNPGGNMLGGLPVGKGLLG</sequence>
<feature type="compositionally biased region" description="Polar residues" evidence="1">
    <location>
        <begin position="82"/>
        <end position="95"/>
    </location>
</feature>
<evidence type="ECO:0000313" key="4">
    <source>
        <dbReference type="Proteomes" id="UP000319210"/>
    </source>
</evidence>
<reference evidence="3 4" key="1">
    <citation type="submission" date="2019-06" db="EMBL/GenBank/DDBJ databases">
        <title>Whole genome shotgun sequence of Streptomyces cacaoi subsp. cacaoi NBRC 12748.</title>
        <authorList>
            <person name="Hosoyama A."/>
            <person name="Uohara A."/>
            <person name="Ohji S."/>
            <person name="Ichikawa N."/>
        </authorList>
    </citation>
    <scope>NUCLEOTIDE SEQUENCE [LARGE SCALE GENOMIC DNA]</scope>
    <source>
        <strain evidence="3 4">NBRC 12748</strain>
    </source>
</reference>
<protein>
    <recommendedName>
        <fullName evidence="5">ATP-binding protein</fullName>
    </recommendedName>
</protein>
<name>A0A4Y3R6K4_STRCI</name>
<accession>A0A4Y3R6K4</accession>
<keyword evidence="2" id="KW-0732">Signal</keyword>
<evidence type="ECO:0000256" key="1">
    <source>
        <dbReference type="SAM" id="MobiDB-lite"/>
    </source>
</evidence>